<evidence type="ECO:0000256" key="2">
    <source>
        <dbReference type="SAM" id="Phobius"/>
    </source>
</evidence>
<gene>
    <name evidence="3" type="ORF">VTL71DRAFT_2532</name>
</gene>
<dbReference type="Proteomes" id="UP001595075">
    <property type="component" value="Unassembled WGS sequence"/>
</dbReference>
<sequence length="700" mass="77039">MEQAQVGKATSVRAPTTDEIKEINEPDQTSLHITEIPSLQASKSDKSDAASAVVSPDRVSYEADVNRISMIPDHEGAHMSLRAGFNSWFWMLLLREILPIAGLITCLVFAFKSEVFHISSVSLFGVTLSTDLQLALVGLMNKIFDTIVQASLKHTASLFLTAWMALRTSTSKSAGIQLLDFELKEELVQPWTCIINFFKRRKLVGENGLGYRGYLRFAASLVVSICVLLLALSINTLGVPKRRWFPDFPDEGNVYIGKDWDSARQSLTVTTPRMEFHGMDWSNLWNHGFASVGGGTASWDVAIGLAAASTYTALTGLPRAFHNTSVGWQPVNNGVLESISGINDTVTGINTDVRRSAQTVSIQNAMLWNIFQGLRSDGTEDYYRKSYGWHGRFTITVPTLNTVCRSVLAMEAEISTGNILIRGPENLEPKQPSIELQFGAVPAANFSGAICQINFSQALFPVGTWVVDMIGISISINEYGKNMNNTALHRSSSEEDVKSAQQLAMQIRSVVGRMNSLTDIGLVHHLVLISRQLRSRLDLTEQTNDTATLLAPVVALLAQHLITIASWNMSASLSSTDTIPSFPMQWQVYGSGPRVAWQWATVAVVVALLMALILAAAVKAAWRMKPGPWLETGGMMLLANQSDAMASVKSSMGGKPGDEAKRETYFMTEQSCSHLGKWIYLLLAYRRVTCWKLNQAQYLE</sequence>
<accession>A0ABR4C970</accession>
<feature type="transmembrane region" description="Helical" evidence="2">
    <location>
        <begin position="596"/>
        <end position="618"/>
    </location>
</feature>
<feature type="transmembrane region" description="Helical" evidence="2">
    <location>
        <begin position="88"/>
        <end position="111"/>
    </location>
</feature>
<feature type="transmembrane region" description="Helical" evidence="2">
    <location>
        <begin position="214"/>
        <end position="234"/>
    </location>
</feature>
<name>A0ABR4C970_9HELO</name>
<organism evidence="3 4">
    <name type="scientific">Oculimacula yallundae</name>
    <dbReference type="NCBI Taxonomy" id="86028"/>
    <lineage>
        <taxon>Eukaryota</taxon>
        <taxon>Fungi</taxon>
        <taxon>Dikarya</taxon>
        <taxon>Ascomycota</taxon>
        <taxon>Pezizomycotina</taxon>
        <taxon>Leotiomycetes</taxon>
        <taxon>Helotiales</taxon>
        <taxon>Ploettnerulaceae</taxon>
        <taxon>Oculimacula</taxon>
    </lineage>
</organism>
<evidence type="ECO:0000313" key="4">
    <source>
        <dbReference type="Proteomes" id="UP001595075"/>
    </source>
</evidence>
<keyword evidence="2" id="KW-0812">Transmembrane</keyword>
<evidence type="ECO:0000313" key="3">
    <source>
        <dbReference type="EMBL" id="KAL2066461.1"/>
    </source>
</evidence>
<feature type="transmembrane region" description="Helical" evidence="2">
    <location>
        <begin position="123"/>
        <end position="144"/>
    </location>
</feature>
<evidence type="ECO:0000256" key="1">
    <source>
        <dbReference type="SAM" id="MobiDB-lite"/>
    </source>
</evidence>
<proteinExistence type="predicted"/>
<keyword evidence="2" id="KW-1133">Transmembrane helix</keyword>
<reference evidence="3 4" key="1">
    <citation type="journal article" date="2024" name="Commun. Biol.">
        <title>Comparative genomic analysis of thermophilic fungi reveals convergent evolutionary adaptations and gene losses.</title>
        <authorList>
            <person name="Steindorff A.S."/>
            <person name="Aguilar-Pontes M.V."/>
            <person name="Robinson A.J."/>
            <person name="Andreopoulos B."/>
            <person name="LaButti K."/>
            <person name="Kuo A."/>
            <person name="Mondo S."/>
            <person name="Riley R."/>
            <person name="Otillar R."/>
            <person name="Haridas S."/>
            <person name="Lipzen A."/>
            <person name="Grimwood J."/>
            <person name="Schmutz J."/>
            <person name="Clum A."/>
            <person name="Reid I.D."/>
            <person name="Moisan M.C."/>
            <person name="Butler G."/>
            <person name="Nguyen T.T.M."/>
            <person name="Dewar K."/>
            <person name="Conant G."/>
            <person name="Drula E."/>
            <person name="Henrissat B."/>
            <person name="Hansel C."/>
            <person name="Singer S."/>
            <person name="Hutchinson M.I."/>
            <person name="de Vries R.P."/>
            <person name="Natvig D.O."/>
            <person name="Powell A.J."/>
            <person name="Tsang A."/>
            <person name="Grigoriev I.V."/>
        </authorList>
    </citation>
    <scope>NUCLEOTIDE SEQUENCE [LARGE SCALE GENOMIC DNA]</scope>
    <source>
        <strain evidence="3 4">CBS 494.80</strain>
    </source>
</reference>
<dbReference type="EMBL" id="JAZHXI010000011">
    <property type="protein sequence ID" value="KAL2066461.1"/>
    <property type="molecule type" value="Genomic_DNA"/>
</dbReference>
<comment type="caution">
    <text evidence="3">The sequence shown here is derived from an EMBL/GenBank/DDBJ whole genome shotgun (WGS) entry which is preliminary data.</text>
</comment>
<keyword evidence="4" id="KW-1185">Reference proteome</keyword>
<keyword evidence="2" id="KW-0472">Membrane</keyword>
<protein>
    <submittedName>
        <fullName evidence="3">Uncharacterized protein</fullName>
    </submittedName>
</protein>
<feature type="region of interest" description="Disordered" evidence="1">
    <location>
        <begin position="1"/>
        <end position="27"/>
    </location>
</feature>